<evidence type="ECO:0000313" key="5">
    <source>
        <dbReference type="Proteomes" id="UP001595705"/>
    </source>
</evidence>
<evidence type="ECO:0000256" key="2">
    <source>
        <dbReference type="SAM" id="SignalP"/>
    </source>
</evidence>
<feature type="domain" description="EF-hand" evidence="3">
    <location>
        <begin position="57"/>
        <end position="92"/>
    </location>
</feature>
<keyword evidence="2" id="KW-0732">Signal</keyword>
<dbReference type="SUPFAM" id="SSF47473">
    <property type="entry name" value="EF-hand"/>
    <property type="match status" value="1"/>
</dbReference>
<dbReference type="InterPro" id="IPR011992">
    <property type="entry name" value="EF-hand-dom_pair"/>
</dbReference>
<dbReference type="RefSeq" id="WP_386745086.1">
    <property type="nucleotide sequence ID" value="NZ_JBHRYA010000009.1"/>
</dbReference>
<feature type="signal peptide" evidence="2">
    <location>
        <begin position="1"/>
        <end position="28"/>
    </location>
</feature>
<keyword evidence="5" id="KW-1185">Reference proteome</keyword>
<feature type="region of interest" description="Disordered" evidence="1">
    <location>
        <begin position="94"/>
        <end position="146"/>
    </location>
</feature>
<accession>A0ABV7XQM5</accession>
<feature type="chain" id="PRO_5045416531" description="EF-hand domain-containing protein" evidence="2">
    <location>
        <begin position="29"/>
        <end position="146"/>
    </location>
</feature>
<dbReference type="InterPro" id="IPR018247">
    <property type="entry name" value="EF_Hand_1_Ca_BS"/>
</dbReference>
<dbReference type="Proteomes" id="UP001595705">
    <property type="component" value="Unassembled WGS sequence"/>
</dbReference>
<evidence type="ECO:0000313" key="4">
    <source>
        <dbReference type="EMBL" id="MFC3717277.1"/>
    </source>
</evidence>
<sequence length="146" mass="14704">MTQNRKPVALAIGATLAGGLMLSGSAFASTPLAQGYLLGAQEAGSADKAREGSCGADKAKEGKCGVAAMDSDKDGKVSRAEFAAAHADKAGKFDEIDTNKDGFMDAEEGKAHHEGRCGSDKKADGAKSADKTGMEGKCGEGKCGGM</sequence>
<evidence type="ECO:0000259" key="3">
    <source>
        <dbReference type="PROSITE" id="PS50222"/>
    </source>
</evidence>
<dbReference type="PROSITE" id="PS00018">
    <property type="entry name" value="EF_HAND_1"/>
    <property type="match status" value="1"/>
</dbReference>
<dbReference type="EMBL" id="JBHRYA010000009">
    <property type="protein sequence ID" value="MFC3717277.1"/>
    <property type="molecule type" value="Genomic_DNA"/>
</dbReference>
<proteinExistence type="predicted"/>
<name>A0ABV7XQM5_9GAMM</name>
<gene>
    <name evidence="4" type="ORF">ACFONC_14090</name>
</gene>
<dbReference type="PROSITE" id="PS50222">
    <property type="entry name" value="EF_HAND_2"/>
    <property type="match status" value="1"/>
</dbReference>
<dbReference type="Pfam" id="PF13202">
    <property type="entry name" value="EF-hand_5"/>
    <property type="match status" value="2"/>
</dbReference>
<comment type="caution">
    <text evidence="4">The sequence shown here is derived from an EMBL/GenBank/DDBJ whole genome shotgun (WGS) entry which is preliminary data.</text>
</comment>
<feature type="compositionally biased region" description="Basic and acidic residues" evidence="1">
    <location>
        <begin position="94"/>
        <end position="140"/>
    </location>
</feature>
<organism evidence="4 5">
    <name type="scientific">Luteimonas soli</name>
    <dbReference type="NCBI Taxonomy" id="1648966"/>
    <lineage>
        <taxon>Bacteria</taxon>
        <taxon>Pseudomonadati</taxon>
        <taxon>Pseudomonadota</taxon>
        <taxon>Gammaproteobacteria</taxon>
        <taxon>Lysobacterales</taxon>
        <taxon>Lysobacteraceae</taxon>
        <taxon>Luteimonas</taxon>
    </lineage>
</organism>
<evidence type="ECO:0000256" key="1">
    <source>
        <dbReference type="SAM" id="MobiDB-lite"/>
    </source>
</evidence>
<dbReference type="InterPro" id="IPR002048">
    <property type="entry name" value="EF_hand_dom"/>
</dbReference>
<dbReference type="Gene3D" id="1.10.238.10">
    <property type="entry name" value="EF-hand"/>
    <property type="match status" value="1"/>
</dbReference>
<reference evidence="5" key="1">
    <citation type="journal article" date="2019" name="Int. J. Syst. Evol. Microbiol.">
        <title>The Global Catalogue of Microorganisms (GCM) 10K type strain sequencing project: providing services to taxonomists for standard genome sequencing and annotation.</title>
        <authorList>
            <consortium name="The Broad Institute Genomics Platform"/>
            <consortium name="The Broad Institute Genome Sequencing Center for Infectious Disease"/>
            <person name="Wu L."/>
            <person name="Ma J."/>
        </authorList>
    </citation>
    <scope>NUCLEOTIDE SEQUENCE [LARGE SCALE GENOMIC DNA]</scope>
    <source>
        <strain evidence="5">KCTC 42441</strain>
    </source>
</reference>
<protein>
    <recommendedName>
        <fullName evidence="3">EF-hand domain-containing protein</fullName>
    </recommendedName>
</protein>